<organism evidence="1 2">
    <name type="scientific">Caerostris darwini</name>
    <dbReference type="NCBI Taxonomy" id="1538125"/>
    <lineage>
        <taxon>Eukaryota</taxon>
        <taxon>Metazoa</taxon>
        <taxon>Ecdysozoa</taxon>
        <taxon>Arthropoda</taxon>
        <taxon>Chelicerata</taxon>
        <taxon>Arachnida</taxon>
        <taxon>Araneae</taxon>
        <taxon>Araneomorphae</taxon>
        <taxon>Entelegynae</taxon>
        <taxon>Araneoidea</taxon>
        <taxon>Araneidae</taxon>
        <taxon>Caerostris</taxon>
    </lineage>
</organism>
<keyword evidence="2" id="KW-1185">Reference proteome</keyword>
<dbReference type="EMBL" id="BPLQ01008361">
    <property type="protein sequence ID" value="GIY36783.1"/>
    <property type="molecule type" value="Genomic_DNA"/>
</dbReference>
<sequence length="136" mass="15686">MADKIFDKHSQRELYEAHSTKSKKSSISSNTISQLLEKISSLEQRIEELLISTTSQMKEEITNHCIEAEFGGFTIRMVNLVITTLLSDQDASQKCVTHLATRKPRKTCLNSRFPKYIYSRNALWRHLWADLVAQAR</sequence>
<dbReference type="Proteomes" id="UP001054837">
    <property type="component" value="Unassembled WGS sequence"/>
</dbReference>
<comment type="caution">
    <text evidence="1">The sequence shown here is derived from an EMBL/GenBank/DDBJ whole genome shotgun (WGS) entry which is preliminary data.</text>
</comment>
<protein>
    <submittedName>
        <fullName evidence="1">Uncharacterized protein</fullName>
    </submittedName>
</protein>
<proteinExistence type="predicted"/>
<dbReference type="AlphaFoldDB" id="A0AAV4SYU6"/>
<evidence type="ECO:0000313" key="1">
    <source>
        <dbReference type="EMBL" id="GIY36783.1"/>
    </source>
</evidence>
<reference evidence="1 2" key="1">
    <citation type="submission" date="2021-06" db="EMBL/GenBank/DDBJ databases">
        <title>Caerostris darwini draft genome.</title>
        <authorList>
            <person name="Kono N."/>
            <person name="Arakawa K."/>
        </authorList>
    </citation>
    <scope>NUCLEOTIDE SEQUENCE [LARGE SCALE GENOMIC DNA]</scope>
</reference>
<name>A0AAV4SYU6_9ARAC</name>
<gene>
    <name evidence="1" type="ORF">CDAR_296001</name>
</gene>
<accession>A0AAV4SYU6</accession>
<evidence type="ECO:0000313" key="2">
    <source>
        <dbReference type="Proteomes" id="UP001054837"/>
    </source>
</evidence>